<protein>
    <submittedName>
        <fullName evidence="1">Uncharacterized protein</fullName>
    </submittedName>
</protein>
<proteinExistence type="predicted"/>
<name>A0AA88LVR8_TACVA</name>
<gene>
    <name evidence="1" type="ORF">Q7C36_019126</name>
</gene>
<sequence length="74" mass="8231">MYPLLLDAPSTASTKALPVVFLWSYRKKEGLIKQLEVQKSKASRNGQEALLDKVEYLLKLQALTPPTVLKTGTT</sequence>
<keyword evidence="2" id="KW-1185">Reference proteome</keyword>
<evidence type="ECO:0000313" key="2">
    <source>
        <dbReference type="Proteomes" id="UP001187315"/>
    </source>
</evidence>
<accession>A0AA88LVR8</accession>
<comment type="caution">
    <text evidence="1">The sequence shown here is derived from an EMBL/GenBank/DDBJ whole genome shotgun (WGS) entry which is preliminary data.</text>
</comment>
<reference evidence="1" key="1">
    <citation type="submission" date="2023-08" db="EMBL/GenBank/DDBJ databases">
        <title>Pelteobagrus vachellii genome.</title>
        <authorList>
            <person name="Liu H."/>
        </authorList>
    </citation>
    <scope>NUCLEOTIDE SEQUENCE</scope>
    <source>
        <strain evidence="1">PRFRI_2022a</strain>
        <tissue evidence="1">Muscle</tissue>
    </source>
</reference>
<evidence type="ECO:0000313" key="1">
    <source>
        <dbReference type="EMBL" id="KAK2825199.1"/>
    </source>
</evidence>
<organism evidence="1 2">
    <name type="scientific">Tachysurus vachellii</name>
    <name type="common">Darkbarbel catfish</name>
    <name type="synonym">Pelteobagrus vachellii</name>
    <dbReference type="NCBI Taxonomy" id="175792"/>
    <lineage>
        <taxon>Eukaryota</taxon>
        <taxon>Metazoa</taxon>
        <taxon>Chordata</taxon>
        <taxon>Craniata</taxon>
        <taxon>Vertebrata</taxon>
        <taxon>Euteleostomi</taxon>
        <taxon>Actinopterygii</taxon>
        <taxon>Neopterygii</taxon>
        <taxon>Teleostei</taxon>
        <taxon>Ostariophysi</taxon>
        <taxon>Siluriformes</taxon>
        <taxon>Bagridae</taxon>
        <taxon>Tachysurus</taxon>
    </lineage>
</organism>
<dbReference type="EMBL" id="JAVHJS010000020">
    <property type="protein sequence ID" value="KAK2825199.1"/>
    <property type="molecule type" value="Genomic_DNA"/>
</dbReference>
<dbReference type="AlphaFoldDB" id="A0AA88LVR8"/>
<dbReference type="Proteomes" id="UP001187315">
    <property type="component" value="Unassembled WGS sequence"/>
</dbReference>